<dbReference type="STRING" id="525904.Tter_0504"/>
<dbReference type="EMBL" id="CP001825">
    <property type="protein sequence ID" value="ACZ41425.1"/>
    <property type="molecule type" value="Genomic_DNA"/>
</dbReference>
<dbReference type="SUPFAM" id="SSF56784">
    <property type="entry name" value="HAD-like"/>
    <property type="match status" value="1"/>
</dbReference>
<dbReference type="GO" id="GO:0016787">
    <property type="term" value="F:hydrolase activity"/>
    <property type="evidence" value="ECO:0007669"/>
    <property type="project" value="UniProtKB-KW"/>
</dbReference>
<name>D1CER9_THET1</name>
<organism evidence="2 3">
    <name type="scientific">Thermobaculum terrenum (strain ATCC BAA-798 / CCMEE 7001 / YNP1)</name>
    <dbReference type="NCBI Taxonomy" id="525904"/>
    <lineage>
        <taxon>Bacteria</taxon>
        <taxon>Bacillati</taxon>
        <taxon>Chloroflexota</taxon>
        <taxon>Chloroflexia</taxon>
        <taxon>Candidatus Thermobaculales</taxon>
        <taxon>Candidatus Thermobaculaceae</taxon>
        <taxon>Thermobaculum</taxon>
    </lineage>
</organism>
<dbReference type="InterPro" id="IPR023214">
    <property type="entry name" value="HAD_sf"/>
</dbReference>
<gene>
    <name evidence="2" type="ordered locus">Tter_0504</name>
</gene>
<protein>
    <submittedName>
        <fullName evidence="2">HAD-superfamily hydrolase, subfamily IA, variant 3</fullName>
    </submittedName>
</protein>
<accession>D1CER9</accession>
<dbReference type="SFLD" id="SFLDG01129">
    <property type="entry name" value="C1.5:_HAD__Beta-PGM__Phosphata"/>
    <property type="match status" value="1"/>
</dbReference>
<dbReference type="Gene3D" id="3.40.50.1000">
    <property type="entry name" value="HAD superfamily/HAD-like"/>
    <property type="match status" value="1"/>
</dbReference>
<dbReference type="Pfam" id="PF00702">
    <property type="entry name" value="Hydrolase"/>
    <property type="match status" value="1"/>
</dbReference>
<dbReference type="NCBIfam" id="TIGR01509">
    <property type="entry name" value="HAD-SF-IA-v3"/>
    <property type="match status" value="1"/>
</dbReference>
<dbReference type="PANTHER" id="PTHR43316">
    <property type="entry name" value="HYDROLASE, HALOACID DELAHOGENASE-RELATED"/>
    <property type="match status" value="1"/>
</dbReference>
<dbReference type="Proteomes" id="UP000000323">
    <property type="component" value="Chromosome 1"/>
</dbReference>
<dbReference type="InterPro" id="IPR036412">
    <property type="entry name" value="HAD-like_sf"/>
</dbReference>
<dbReference type="eggNOG" id="COG1011">
    <property type="taxonomic scope" value="Bacteria"/>
</dbReference>
<proteinExistence type="predicted"/>
<dbReference type="RefSeq" id="WP_012874460.1">
    <property type="nucleotide sequence ID" value="NC_013525.1"/>
</dbReference>
<sequence length="233" mass="26113">MSHAEDLRVVLFDALGTLIEITSPVDVFQRVMADMGYDLTREQIRAAIRRAHQWWMSPTRVPGSTSEAERADRQKYAAMFLEDLGIDHDSSLVDEVAERGNWARWVSVYPDVIPALEALGRDYTLVVVTNGGPSMCDAINYAGLGRYFQEVFASWSVGYQKPDPRAYNVPLARLRYRPSQACFIDDTPENVAGALDCGIRAVLLDRKGEHQGWTGERVSSLVEFASLLAKREV</sequence>
<dbReference type="OrthoDB" id="9797415at2"/>
<dbReference type="PANTHER" id="PTHR43316:SF3">
    <property type="entry name" value="HALOACID DEHALOGENASE, TYPE II (AFU_ORTHOLOGUE AFUA_2G07750)-RELATED"/>
    <property type="match status" value="1"/>
</dbReference>
<evidence type="ECO:0000313" key="2">
    <source>
        <dbReference type="EMBL" id="ACZ41425.1"/>
    </source>
</evidence>
<evidence type="ECO:0000256" key="1">
    <source>
        <dbReference type="ARBA" id="ARBA00022801"/>
    </source>
</evidence>
<dbReference type="KEGG" id="ttr:Tter_0504"/>
<reference evidence="3" key="1">
    <citation type="journal article" date="2010" name="Stand. Genomic Sci.">
        <title>Complete genome sequence of 'Thermobaculum terrenum' type strain (YNP1).</title>
        <authorList>
            <person name="Kiss H."/>
            <person name="Cleland D."/>
            <person name="Lapidus A."/>
            <person name="Lucas S."/>
            <person name="Glavina Del Rio T."/>
            <person name="Nolan M."/>
            <person name="Tice H."/>
            <person name="Han C."/>
            <person name="Goodwin L."/>
            <person name="Pitluck S."/>
            <person name="Liolios K."/>
            <person name="Ivanova N."/>
            <person name="Mavromatis K."/>
            <person name="Ovchinnikova G."/>
            <person name="Pati A."/>
            <person name="Chen A."/>
            <person name="Palaniappan K."/>
            <person name="Land M."/>
            <person name="Hauser L."/>
            <person name="Chang Y."/>
            <person name="Jeffries C."/>
            <person name="Lu M."/>
            <person name="Brettin T."/>
            <person name="Detter J."/>
            <person name="Goker M."/>
            <person name="Tindall B."/>
            <person name="Beck B."/>
            <person name="McDermott T."/>
            <person name="Woyke T."/>
            <person name="Bristow J."/>
            <person name="Eisen J."/>
            <person name="Markowitz V."/>
            <person name="Hugenholtz P."/>
            <person name="Kyrpides N."/>
            <person name="Klenk H."/>
            <person name="Cheng J."/>
        </authorList>
    </citation>
    <scope>NUCLEOTIDE SEQUENCE [LARGE SCALE GENOMIC DNA]</scope>
    <source>
        <strain evidence="3">ATCC BAA-798 / YNP1</strain>
    </source>
</reference>
<dbReference type="PRINTS" id="PR00413">
    <property type="entry name" value="HADHALOGNASE"/>
</dbReference>
<dbReference type="InterPro" id="IPR006439">
    <property type="entry name" value="HAD-SF_hydro_IA"/>
</dbReference>
<dbReference type="HOGENOM" id="CLU_045011_8_0_0"/>
<dbReference type="InterPro" id="IPR051540">
    <property type="entry name" value="S-2-haloacid_dehalogenase"/>
</dbReference>
<dbReference type="AlphaFoldDB" id="D1CER9"/>
<dbReference type="SFLD" id="SFLDS00003">
    <property type="entry name" value="Haloacid_Dehalogenase"/>
    <property type="match status" value="1"/>
</dbReference>
<evidence type="ECO:0000313" key="3">
    <source>
        <dbReference type="Proteomes" id="UP000000323"/>
    </source>
</evidence>
<keyword evidence="3" id="KW-1185">Reference proteome</keyword>
<dbReference type="Gene3D" id="1.20.120.1600">
    <property type="match status" value="1"/>
</dbReference>
<keyword evidence="1 2" id="KW-0378">Hydrolase</keyword>